<keyword evidence="8" id="KW-1185">Reference proteome</keyword>
<feature type="transmembrane region" description="Helical" evidence="5">
    <location>
        <begin position="119"/>
        <end position="144"/>
    </location>
</feature>
<feature type="transmembrane region" description="Helical" evidence="5">
    <location>
        <begin position="285"/>
        <end position="307"/>
    </location>
</feature>
<dbReference type="EMBL" id="MU825906">
    <property type="protein sequence ID" value="KAJ7383110.1"/>
    <property type="molecule type" value="Genomic_DNA"/>
</dbReference>
<dbReference type="Pfam" id="PF00002">
    <property type="entry name" value="7tm_2"/>
    <property type="match status" value="1"/>
</dbReference>
<dbReference type="PANTHER" id="PTHR12011:SF347">
    <property type="entry name" value="FI21270P1-RELATED"/>
    <property type="match status" value="1"/>
</dbReference>
<reference evidence="7" key="1">
    <citation type="submission" date="2023-01" db="EMBL/GenBank/DDBJ databases">
        <title>Genome assembly of the deep-sea coral Lophelia pertusa.</title>
        <authorList>
            <person name="Herrera S."/>
            <person name="Cordes E."/>
        </authorList>
    </citation>
    <scope>NUCLEOTIDE SEQUENCE</scope>
    <source>
        <strain evidence="7">USNM1676648</strain>
        <tissue evidence="7">Polyp</tissue>
    </source>
</reference>
<feature type="transmembrane region" description="Helical" evidence="5">
    <location>
        <begin position="221"/>
        <end position="240"/>
    </location>
</feature>
<accession>A0A9W9ZKQ6</accession>
<dbReference type="PRINTS" id="PR00249">
    <property type="entry name" value="GPCRSECRETIN"/>
</dbReference>
<dbReference type="Gene3D" id="1.20.1070.10">
    <property type="entry name" value="Rhodopsin 7-helix transmembrane proteins"/>
    <property type="match status" value="1"/>
</dbReference>
<feature type="transmembrane region" description="Helical" evidence="5">
    <location>
        <begin position="156"/>
        <end position="177"/>
    </location>
</feature>
<evidence type="ECO:0000256" key="1">
    <source>
        <dbReference type="ARBA" id="ARBA00004141"/>
    </source>
</evidence>
<sequence>MKRPGIAVFWSRPVLRLRIDPSQLSTGGELHRSPLFPQNITSKLNSSNVHASLRHANCSWIEYDVKWNFKDHSHGSQRRRGRTKSFVQSYLELVLSSISTVAVYTLLDNSLMSKTLCSAMAVIQHLTHIAIFTWMLVEGIHLYIKLVKVFSVNKLYITYIIIGWGFPAVIVGLIAAIRPETYDMSKTYYKDVMCGSLKLTAEIMRDRCWLHDGEWLYKGPILAILLVNLVIFFVLLRVIFTKISIKYQLDNVEKTKRGLKSVAALLPLLGVTWLLGFTVQWSEVLLYLFIILNSTQGLVFCIFHSLLDDQVNDNYWNIRTTPELIPTQAASIESRRNNSVLLSVTVPVACLTTIQLPYPVLLPHPVLLPNIYPCDNVISDD</sequence>
<dbReference type="OrthoDB" id="5985880at2759"/>
<evidence type="ECO:0000313" key="7">
    <source>
        <dbReference type="EMBL" id="KAJ7383110.1"/>
    </source>
</evidence>
<evidence type="ECO:0000256" key="5">
    <source>
        <dbReference type="SAM" id="Phobius"/>
    </source>
</evidence>
<dbReference type="InterPro" id="IPR017981">
    <property type="entry name" value="GPCR_2-like_7TM"/>
</dbReference>
<dbReference type="InterPro" id="IPR000832">
    <property type="entry name" value="GPCR_2_secretin-like"/>
</dbReference>
<dbReference type="AlphaFoldDB" id="A0A9W9ZKQ6"/>
<feature type="domain" description="G-protein coupled receptors family 2 profile 2" evidence="6">
    <location>
        <begin position="93"/>
        <end position="308"/>
    </location>
</feature>
<evidence type="ECO:0000256" key="2">
    <source>
        <dbReference type="ARBA" id="ARBA00022692"/>
    </source>
</evidence>
<dbReference type="PROSITE" id="PS50261">
    <property type="entry name" value="G_PROTEIN_RECEP_F2_4"/>
    <property type="match status" value="1"/>
</dbReference>
<dbReference type="GO" id="GO:0004930">
    <property type="term" value="F:G protein-coupled receptor activity"/>
    <property type="evidence" value="ECO:0007669"/>
    <property type="project" value="InterPro"/>
</dbReference>
<protein>
    <recommendedName>
        <fullName evidence="6">G-protein coupled receptors family 2 profile 2 domain-containing protein</fullName>
    </recommendedName>
</protein>
<organism evidence="7 8">
    <name type="scientific">Desmophyllum pertusum</name>
    <dbReference type="NCBI Taxonomy" id="174260"/>
    <lineage>
        <taxon>Eukaryota</taxon>
        <taxon>Metazoa</taxon>
        <taxon>Cnidaria</taxon>
        <taxon>Anthozoa</taxon>
        <taxon>Hexacorallia</taxon>
        <taxon>Scleractinia</taxon>
        <taxon>Caryophylliina</taxon>
        <taxon>Caryophylliidae</taxon>
        <taxon>Desmophyllum</taxon>
    </lineage>
</organism>
<gene>
    <name evidence="7" type="ORF">OS493_030640</name>
</gene>
<proteinExistence type="predicted"/>
<evidence type="ECO:0000313" key="8">
    <source>
        <dbReference type="Proteomes" id="UP001163046"/>
    </source>
</evidence>
<dbReference type="GO" id="GO:0005886">
    <property type="term" value="C:plasma membrane"/>
    <property type="evidence" value="ECO:0007669"/>
    <property type="project" value="TreeGrafter"/>
</dbReference>
<feature type="transmembrane region" description="Helical" evidence="5">
    <location>
        <begin position="261"/>
        <end position="279"/>
    </location>
</feature>
<dbReference type="GO" id="GO:0007166">
    <property type="term" value="P:cell surface receptor signaling pathway"/>
    <property type="evidence" value="ECO:0007669"/>
    <property type="project" value="InterPro"/>
</dbReference>
<comment type="caution">
    <text evidence="7">The sequence shown here is derived from an EMBL/GenBank/DDBJ whole genome shotgun (WGS) entry which is preliminary data.</text>
</comment>
<keyword evidence="2 5" id="KW-0812">Transmembrane</keyword>
<evidence type="ECO:0000256" key="4">
    <source>
        <dbReference type="ARBA" id="ARBA00023136"/>
    </source>
</evidence>
<feature type="transmembrane region" description="Helical" evidence="5">
    <location>
        <begin position="86"/>
        <end position="107"/>
    </location>
</feature>
<dbReference type="PANTHER" id="PTHR12011">
    <property type="entry name" value="ADHESION G-PROTEIN COUPLED RECEPTOR"/>
    <property type="match status" value="1"/>
</dbReference>
<evidence type="ECO:0000259" key="6">
    <source>
        <dbReference type="PROSITE" id="PS50261"/>
    </source>
</evidence>
<keyword evidence="4 5" id="KW-0472">Membrane</keyword>
<name>A0A9W9ZKQ6_9CNID</name>
<comment type="subcellular location">
    <subcellularLocation>
        <location evidence="1">Membrane</location>
        <topology evidence="1">Multi-pass membrane protein</topology>
    </subcellularLocation>
</comment>
<keyword evidence="3 5" id="KW-1133">Transmembrane helix</keyword>
<feature type="transmembrane region" description="Helical" evidence="5">
    <location>
        <begin position="340"/>
        <end position="358"/>
    </location>
</feature>
<dbReference type="Proteomes" id="UP001163046">
    <property type="component" value="Unassembled WGS sequence"/>
</dbReference>
<evidence type="ECO:0000256" key="3">
    <source>
        <dbReference type="ARBA" id="ARBA00022989"/>
    </source>
</evidence>